<organism evidence="4 5">
    <name type="scientific">Tremella mesenterica</name>
    <name type="common">Jelly fungus</name>
    <dbReference type="NCBI Taxonomy" id="5217"/>
    <lineage>
        <taxon>Eukaryota</taxon>
        <taxon>Fungi</taxon>
        <taxon>Dikarya</taxon>
        <taxon>Basidiomycota</taxon>
        <taxon>Agaricomycotina</taxon>
        <taxon>Tremellomycetes</taxon>
        <taxon>Tremellales</taxon>
        <taxon>Tremellaceae</taxon>
        <taxon>Tremella</taxon>
    </lineage>
</organism>
<dbReference type="SUPFAM" id="SSF53067">
    <property type="entry name" value="Actin-like ATPase domain"/>
    <property type="match status" value="2"/>
</dbReference>
<gene>
    <name evidence="4" type="ORF">M231_03602</name>
</gene>
<dbReference type="Gene3D" id="3.30.420.40">
    <property type="match status" value="2"/>
</dbReference>
<dbReference type="EMBL" id="SDIL01000036">
    <property type="protein sequence ID" value="RXK39097.1"/>
    <property type="molecule type" value="Genomic_DNA"/>
</dbReference>
<dbReference type="SMART" id="SM00268">
    <property type="entry name" value="ACTIN"/>
    <property type="match status" value="1"/>
</dbReference>
<comment type="similarity">
    <text evidence="1">Belongs to the actin family.</text>
</comment>
<reference evidence="4 5" key="1">
    <citation type="submission" date="2016-06" db="EMBL/GenBank/DDBJ databases">
        <title>Evolution of pathogenesis and genome organization in the Tremellales.</title>
        <authorList>
            <person name="Cuomo C."/>
            <person name="Litvintseva A."/>
            <person name="Heitman J."/>
            <person name="Chen Y."/>
            <person name="Sun S."/>
            <person name="Springer D."/>
            <person name="Dromer F."/>
            <person name="Young S."/>
            <person name="Zeng Q."/>
            <person name="Chapman S."/>
            <person name="Gujja S."/>
            <person name="Saif S."/>
            <person name="Birren B."/>
        </authorList>
    </citation>
    <scope>NUCLEOTIDE SEQUENCE [LARGE SCALE GENOMIC DNA]</scope>
    <source>
        <strain evidence="4 5">ATCC 28783</strain>
    </source>
</reference>
<dbReference type="VEuPathDB" id="FungiDB:TREMEDRAFT_59461"/>
<feature type="region of interest" description="Disordered" evidence="3">
    <location>
        <begin position="488"/>
        <end position="516"/>
    </location>
</feature>
<dbReference type="Pfam" id="PF00022">
    <property type="entry name" value="Actin"/>
    <property type="match status" value="2"/>
</dbReference>
<feature type="region of interest" description="Disordered" evidence="3">
    <location>
        <begin position="419"/>
        <end position="444"/>
    </location>
</feature>
<evidence type="ECO:0000256" key="1">
    <source>
        <dbReference type="RuleBase" id="RU000487"/>
    </source>
</evidence>
<evidence type="ECO:0000256" key="2">
    <source>
        <dbReference type="SAM" id="Coils"/>
    </source>
</evidence>
<feature type="compositionally biased region" description="Basic and acidic residues" evidence="3">
    <location>
        <begin position="503"/>
        <end position="516"/>
    </location>
</feature>
<protein>
    <recommendedName>
        <fullName evidence="6">Actin-related protein 5</fullName>
    </recommendedName>
</protein>
<dbReference type="PANTHER" id="PTHR11937">
    <property type="entry name" value="ACTIN"/>
    <property type="match status" value="1"/>
</dbReference>
<name>A0A4V1M446_TREME</name>
<comment type="caution">
    <text evidence="4">The sequence shown here is derived from an EMBL/GenBank/DDBJ whole genome shotgun (WGS) entry which is preliminary data.</text>
</comment>
<keyword evidence="2" id="KW-0175">Coiled coil</keyword>
<sequence>MSSPGSSSSLKNIVYITDTPVPTTPQPTFDYHSLDGSEQAICSHSWRAGFSSMSTPHVDRLNVIARYKERKLGKNIVLFGKDVEADANSRSNVRQMFDGDLLIHGDLLECALDFTFSSLGLDTDRVQHPIIMTERLANPLFTRGMTSELLFEMYGAPSVTFGIDSLFAFSRQRHQDGLSISLGHNATTVIPIVGGKGILSNAKRLPWGGAQAAELMLKLAQLKYPAFPVKVTLPQATFMYRETCYFSSSYEEELRSLEDSEKLAAMTTIVQFPYNQPDVVEKTEAELAAAADRRREQGKRLQDMQSKMRAEKLTAKINELEEYKSLLAQRPTMKKSDFLDQIAETTPFDTEAELEVWVKRTEAEVKKKQKKDMGEEVEEEQPVFPLADRPDEELTEEEIKEKRRQRLMRAGYEARVKIREEKRVEKERQDEERRKEEEERLSDPAGWAARLRAEQDAVIVRMEERKKRRSQMSNRKSAAAQNRMKTLANLAADTPPSKKRKKGEVDDGFGRDDSDWAVYREMDGEDESEAEEEDQTLLESLESRLLQHDPNFTEDETMQGRAHAKNALINAFVRGATSHRFDPSSPEQSHQLHLNVERIRVPETWFQPSMFGIDSAGIGEIAGWVLNGFEEEQRRRMMQCIFLTGGCTNLPNLSIRMRNTLTPLLPFRAPLKIVTSLDDGNPQLEAYRGMTEWASSEEAKKSRVTKAEYEEHGGEWLKEHSWGNIPPF</sequence>
<dbReference type="InterPro" id="IPR043129">
    <property type="entry name" value="ATPase_NBD"/>
</dbReference>
<dbReference type="FunCoup" id="A0A4V1M446">
    <property type="interactions" value="289"/>
</dbReference>
<evidence type="ECO:0000313" key="5">
    <source>
        <dbReference type="Proteomes" id="UP000289152"/>
    </source>
</evidence>
<dbReference type="InParanoid" id="A0A4V1M446"/>
<keyword evidence="5" id="KW-1185">Reference proteome</keyword>
<dbReference type="STRING" id="5217.A0A4V1M446"/>
<feature type="compositionally biased region" description="Basic and acidic residues" evidence="3">
    <location>
        <begin position="419"/>
        <end position="442"/>
    </location>
</feature>
<dbReference type="OrthoDB" id="7340501at2759"/>
<evidence type="ECO:0000256" key="3">
    <source>
        <dbReference type="SAM" id="MobiDB-lite"/>
    </source>
</evidence>
<dbReference type="FunFam" id="3.30.420.40:FF:000058">
    <property type="entry name" value="Putative actin-related protein 5"/>
    <property type="match status" value="1"/>
</dbReference>
<dbReference type="Proteomes" id="UP000289152">
    <property type="component" value="Unassembled WGS sequence"/>
</dbReference>
<dbReference type="AlphaFoldDB" id="A0A4V1M446"/>
<feature type="coiled-coil region" evidence="2">
    <location>
        <begin position="280"/>
        <end position="330"/>
    </location>
</feature>
<dbReference type="InterPro" id="IPR004000">
    <property type="entry name" value="Actin"/>
</dbReference>
<proteinExistence type="inferred from homology"/>
<evidence type="ECO:0008006" key="6">
    <source>
        <dbReference type="Google" id="ProtNLM"/>
    </source>
</evidence>
<accession>A0A4V1M446</accession>
<evidence type="ECO:0000313" key="4">
    <source>
        <dbReference type="EMBL" id="RXK39097.1"/>
    </source>
</evidence>